<feature type="compositionally biased region" description="Polar residues" evidence="1">
    <location>
        <begin position="906"/>
        <end position="928"/>
    </location>
</feature>
<dbReference type="PANTHER" id="PTHR12460:SF40">
    <property type="entry name" value="REGULATION OF NUCLEAR PRE-MRNA DOMAIN-CONTAINING PROTEIN 2"/>
    <property type="match status" value="1"/>
</dbReference>
<reference evidence="3" key="1">
    <citation type="submission" date="2021-03" db="EMBL/GenBank/DDBJ databases">
        <authorList>
            <person name="Bekaert M."/>
        </authorList>
    </citation>
    <scope>NUCLEOTIDE SEQUENCE</scope>
</reference>
<dbReference type="PROSITE" id="PS51391">
    <property type="entry name" value="CID"/>
    <property type="match status" value="1"/>
</dbReference>
<dbReference type="InterPro" id="IPR008942">
    <property type="entry name" value="ENTH_VHS"/>
</dbReference>
<dbReference type="SMART" id="SM00582">
    <property type="entry name" value="RPR"/>
    <property type="match status" value="1"/>
</dbReference>
<feature type="region of interest" description="Disordered" evidence="1">
    <location>
        <begin position="889"/>
        <end position="954"/>
    </location>
</feature>
<dbReference type="InterPro" id="IPR032337">
    <property type="entry name" value="RPRD1A/B_C"/>
</dbReference>
<evidence type="ECO:0000313" key="4">
    <source>
        <dbReference type="Proteomes" id="UP000683360"/>
    </source>
</evidence>
<accession>A0A8S3T845</accession>
<organism evidence="3 4">
    <name type="scientific">Mytilus edulis</name>
    <name type="common">Blue mussel</name>
    <dbReference type="NCBI Taxonomy" id="6550"/>
    <lineage>
        <taxon>Eukaryota</taxon>
        <taxon>Metazoa</taxon>
        <taxon>Spiralia</taxon>
        <taxon>Lophotrochozoa</taxon>
        <taxon>Mollusca</taxon>
        <taxon>Bivalvia</taxon>
        <taxon>Autobranchia</taxon>
        <taxon>Pteriomorphia</taxon>
        <taxon>Mytilida</taxon>
        <taxon>Mytiloidea</taxon>
        <taxon>Mytilidae</taxon>
        <taxon>Mytilinae</taxon>
        <taxon>Mytilus</taxon>
    </lineage>
</organism>
<feature type="domain" description="CID" evidence="2">
    <location>
        <begin position="96"/>
        <end position="226"/>
    </location>
</feature>
<evidence type="ECO:0000259" key="2">
    <source>
        <dbReference type="PROSITE" id="PS51391"/>
    </source>
</evidence>
<feature type="region of interest" description="Disordered" evidence="1">
    <location>
        <begin position="987"/>
        <end position="1079"/>
    </location>
</feature>
<sequence>MSDTTTCHLFSNEGVIRNERSHASDSMTKQAVRMRNLSERILTEVDVGANVLVAIPHVDFMAVVTGKNMVINWELKMEYYVDFTPGISLNCLTANMASVNVENIERKLQGVSNTQDSIQSLSLWAIHHKTDAKHIVEMWLKVVKKAKTKQKLALFNLCNDIVQNGKRKKASVYIEVYKDVLRDAIVLVKEESIAKNVTRILKIWRERHIFPKDFLAEITELYESKESSTHSTPTPVANHSSSSTPTVTATQQPVAVPKPVATYPVNIDPQLIAEFKPQSLIDKINNYKRFEAEVELKRKQLSNMKLDASSTEAIKQLKDKAHGNQFSKQFEESCNKLEDYVSSANKDLLEKAALIEMLETSQLFYEEQYKEAKIVANAYKNFGTRINNLRKRLEDLVKSLPSPVPSPSRDAPSPGNTPPEDTLDNIESVDMDLDDEASNSIIPKTITETASVVLEDADESYDPAADPYLPTQPQFTQPFTADTDTLQNISSMMTSQHSVAPSQGSTYNGHDPRKSTNGVEIPVYNPPPKASAIKVLSKQSKEEGEGTPVKDEGSSTPVMDEKQDSPPPAKQHQNPIDFLTQILANTAKTTASGSNFLASLSLLTNTVKTQFQHKKEDTTTMNNQPIMSEQSAGSWAEWKAQNTTQQPPPGAIPPILPPPMFPQMVQPPMSQPPPLSRSQPPMVNSQIPISSQSHVPSSPPILSTANPRPQLQHPYGPVSTPYGNPVNSNPGGPPEPWRPPTLAPLQRPPFPSFAGQPPVRMGTGDHMLSPPPWRPPPPNSQGPVRPPLQPHDGHEVWGDFQHQRHNTNLQSPPPQMVSPPVQPKSILRNRASSLREISLVENDNMAINPEPPSEPPSPIEGRNKFMKPGSDSGGQVADDHREFLEKLKRKTAGGPNLVSPPVIDEVQNNNKPKMFATNRSRPNLTTITPVDFDEPDHNHLNENENGAEEEINNDSLNAISGYTDQEEEYDPEEGMEEVIEEAYDGEANEYEQQPEEAEQYEEVPYHPPPQDFRPPFHRHPRPPPPHHEPFFHPRFPPRFERPYGREPNFPDFRDPYGGPPPKRPYHDNYRPFRRPFNRY</sequence>
<comment type="caution">
    <text evidence="3">The sequence shown here is derived from an EMBL/GenBank/DDBJ whole genome shotgun (WGS) entry which is preliminary data.</text>
</comment>
<feature type="compositionally biased region" description="Pro residues" evidence="1">
    <location>
        <begin position="769"/>
        <end position="789"/>
    </location>
</feature>
<dbReference type="Pfam" id="PF04818">
    <property type="entry name" value="CID"/>
    <property type="match status" value="1"/>
</dbReference>
<dbReference type="AlphaFoldDB" id="A0A8S3T845"/>
<feature type="compositionally biased region" description="Polar residues" evidence="1">
    <location>
        <begin position="229"/>
        <end position="252"/>
    </location>
</feature>
<feature type="region of interest" description="Disordered" evidence="1">
    <location>
        <begin position="226"/>
        <end position="252"/>
    </location>
</feature>
<feature type="compositionally biased region" description="Pro residues" evidence="1">
    <location>
        <begin position="731"/>
        <end position="751"/>
    </location>
</feature>
<feature type="compositionally biased region" description="Polar residues" evidence="1">
    <location>
        <begin position="619"/>
        <end position="633"/>
    </location>
</feature>
<dbReference type="GO" id="GO:0031124">
    <property type="term" value="P:mRNA 3'-end processing"/>
    <property type="evidence" value="ECO:0007669"/>
    <property type="project" value="TreeGrafter"/>
</dbReference>
<feature type="compositionally biased region" description="Pro residues" evidence="1">
    <location>
        <begin position="646"/>
        <end position="661"/>
    </location>
</feature>
<dbReference type="Pfam" id="PF16566">
    <property type="entry name" value="CREPT"/>
    <property type="match status" value="1"/>
</dbReference>
<dbReference type="GO" id="GO:0000993">
    <property type="term" value="F:RNA polymerase II complex binding"/>
    <property type="evidence" value="ECO:0007669"/>
    <property type="project" value="TreeGrafter"/>
</dbReference>
<feature type="compositionally biased region" description="Polar residues" evidence="1">
    <location>
        <begin position="683"/>
        <end position="709"/>
    </location>
</feature>
<feature type="region of interest" description="Disordered" evidence="1">
    <location>
        <begin position="840"/>
        <end position="877"/>
    </location>
</feature>
<dbReference type="Gene3D" id="6.10.250.2560">
    <property type="match status" value="1"/>
</dbReference>
<feature type="compositionally biased region" description="Acidic residues" evidence="1">
    <location>
        <begin position="987"/>
        <end position="1001"/>
    </location>
</feature>
<feature type="region of interest" description="Disordered" evidence="1">
    <location>
        <begin position="493"/>
        <end position="573"/>
    </location>
</feature>
<keyword evidence="4" id="KW-1185">Reference proteome</keyword>
<dbReference type="OrthoDB" id="10069473at2759"/>
<feature type="compositionally biased region" description="Pro residues" evidence="1">
    <location>
        <begin position="811"/>
        <end position="822"/>
    </location>
</feature>
<name>A0A8S3T845_MYTED</name>
<dbReference type="SUPFAM" id="SSF48464">
    <property type="entry name" value="ENTH/VHS domain"/>
    <property type="match status" value="1"/>
</dbReference>
<proteinExistence type="predicted"/>
<feature type="compositionally biased region" description="Polar residues" evidence="1">
    <location>
        <begin position="493"/>
        <end position="508"/>
    </location>
</feature>
<feature type="compositionally biased region" description="Basic and acidic residues" evidence="1">
    <location>
        <begin position="1025"/>
        <end position="1044"/>
    </location>
</feature>
<feature type="region of interest" description="Disordered" evidence="1">
    <location>
        <begin position="399"/>
        <end position="425"/>
    </location>
</feature>
<dbReference type="PANTHER" id="PTHR12460">
    <property type="entry name" value="CYCLIN-DEPENDENT KINASE INHIBITOR-RELATED PROTEIN"/>
    <property type="match status" value="1"/>
</dbReference>
<feature type="compositionally biased region" description="Basic and acidic residues" evidence="1">
    <location>
        <begin position="539"/>
        <end position="564"/>
    </location>
</feature>
<feature type="compositionally biased region" description="Pro residues" evidence="1">
    <location>
        <begin position="849"/>
        <end position="858"/>
    </location>
</feature>
<dbReference type="Gene3D" id="1.25.40.90">
    <property type="match status" value="1"/>
</dbReference>
<dbReference type="CDD" id="cd16981">
    <property type="entry name" value="CID_RPRD_like"/>
    <property type="match status" value="1"/>
</dbReference>
<gene>
    <name evidence="3" type="ORF">MEDL_42592</name>
</gene>
<protein>
    <submittedName>
        <fullName evidence="3">Regulation of nuclear pre-mRNA domain-containing protein 2</fullName>
    </submittedName>
</protein>
<evidence type="ECO:0000313" key="3">
    <source>
        <dbReference type="EMBL" id="CAG2229707.1"/>
    </source>
</evidence>
<feature type="compositionally biased region" description="Low complexity" evidence="1">
    <location>
        <begin position="721"/>
        <end position="730"/>
    </location>
</feature>
<dbReference type="EMBL" id="CAJPWZ010002036">
    <property type="protein sequence ID" value="CAG2229707.1"/>
    <property type="molecule type" value="Genomic_DNA"/>
</dbReference>
<evidence type="ECO:0000256" key="1">
    <source>
        <dbReference type="SAM" id="MobiDB-lite"/>
    </source>
</evidence>
<feature type="region of interest" description="Disordered" evidence="1">
    <location>
        <begin position="613"/>
        <end position="822"/>
    </location>
</feature>
<dbReference type="Proteomes" id="UP000683360">
    <property type="component" value="Unassembled WGS sequence"/>
</dbReference>
<dbReference type="InterPro" id="IPR006569">
    <property type="entry name" value="CID_dom"/>
</dbReference>